<dbReference type="InterPro" id="IPR011041">
    <property type="entry name" value="Quinoprot_gluc/sorb_DH_b-prop"/>
</dbReference>
<evidence type="ECO:0000313" key="3">
    <source>
        <dbReference type="EMBL" id="MFC5001846.1"/>
    </source>
</evidence>
<sequence length="439" mass="45935">MRGAVRRMVSGPVRLRCVGGALTVVLLLGLLGGCASDRTPEPDPGGGPRSSPGGLPRPPAGQDPTDFSHGPADPSARGDALVSVTTLVRHLEIPWGVTFLPDGGALVTERRTSRILKVGPGRTPTGELTVAAVATITEARADNEGGLLGIAASPTFVKDRTVFIYYTTKTDNRIAKLRLGGRPQPIVTGIPGGGLHNGGRLAFGPDGYLYASTGDASRTENAQNPDNLGGKILRMTVDGKPAPGNPSPGLLVWSYGHRNPEGMAWDSHGNMFVAEIGEAVWDELNVVQPGRNYGWPMVEGIGGNAKYDDPIVTWHPEVGVSADVAIKGRTAVVTCLRGQRIYLVTLDGAIAHGVNSRLVEGGTADTPGMRWRPGAGVAGRPVEALVTEYGRLRTAINAPDGSIWLTTSNRDGRNEQGPSPDDDRILRLTLRSASGAAGG</sequence>
<dbReference type="PANTHER" id="PTHR19328:SF13">
    <property type="entry name" value="HIPL1 PROTEIN"/>
    <property type="match status" value="1"/>
</dbReference>
<dbReference type="Gene3D" id="2.120.10.30">
    <property type="entry name" value="TolB, C-terminal domain"/>
    <property type="match status" value="1"/>
</dbReference>
<dbReference type="InterPro" id="IPR011042">
    <property type="entry name" value="6-blade_b-propeller_TolB-like"/>
</dbReference>
<feature type="domain" description="Glucose/Sorbosone dehydrogenase" evidence="2">
    <location>
        <begin position="91"/>
        <end position="413"/>
    </location>
</feature>
<feature type="region of interest" description="Disordered" evidence="1">
    <location>
        <begin position="37"/>
        <end position="77"/>
    </location>
</feature>
<gene>
    <name evidence="3" type="ORF">ACFPIJ_28910</name>
</gene>
<dbReference type="RefSeq" id="WP_380119375.1">
    <property type="nucleotide sequence ID" value="NZ_JBHSIU010000040.1"/>
</dbReference>
<evidence type="ECO:0000259" key="2">
    <source>
        <dbReference type="Pfam" id="PF07995"/>
    </source>
</evidence>
<organism evidence="3 4">
    <name type="scientific">Dactylosporangium cerinum</name>
    <dbReference type="NCBI Taxonomy" id="1434730"/>
    <lineage>
        <taxon>Bacteria</taxon>
        <taxon>Bacillati</taxon>
        <taxon>Actinomycetota</taxon>
        <taxon>Actinomycetes</taxon>
        <taxon>Micromonosporales</taxon>
        <taxon>Micromonosporaceae</taxon>
        <taxon>Dactylosporangium</taxon>
    </lineage>
</organism>
<dbReference type="SUPFAM" id="SSF50952">
    <property type="entry name" value="Soluble quinoprotein glucose dehydrogenase"/>
    <property type="match status" value="1"/>
</dbReference>
<name>A0ABV9W4C3_9ACTN</name>
<feature type="region of interest" description="Disordered" evidence="1">
    <location>
        <begin position="403"/>
        <end position="424"/>
    </location>
</feature>
<keyword evidence="4" id="KW-1185">Reference proteome</keyword>
<accession>A0ABV9W4C3</accession>
<reference evidence="4" key="1">
    <citation type="journal article" date="2019" name="Int. J. Syst. Evol. Microbiol.">
        <title>The Global Catalogue of Microorganisms (GCM) 10K type strain sequencing project: providing services to taxonomists for standard genome sequencing and annotation.</title>
        <authorList>
            <consortium name="The Broad Institute Genomics Platform"/>
            <consortium name="The Broad Institute Genome Sequencing Center for Infectious Disease"/>
            <person name="Wu L."/>
            <person name="Ma J."/>
        </authorList>
    </citation>
    <scope>NUCLEOTIDE SEQUENCE [LARGE SCALE GENOMIC DNA]</scope>
    <source>
        <strain evidence="4">CGMCC 4.7152</strain>
    </source>
</reference>
<dbReference type="InterPro" id="IPR012938">
    <property type="entry name" value="Glc/Sorbosone_DH"/>
</dbReference>
<evidence type="ECO:0000256" key="1">
    <source>
        <dbReference type="SAM" id="MobiDB-lite"/>
    </source>
</evidence>
<proteinExistence type="predicted"/>
<dbReference type="Pfam" id="PF07995">
    <property type="entry name" value="GSDH"/>
    <property type="match status" value="1"/>
</dbReference>
<comment type="caution">
    <text evidence="3">The sequence shown here is derived from an EMBL/GenBank/DDBJ whole genome shotgun (WGS) entry which is preliminary data.</text>
</comment>
<dbReference type="PROSITE" id="PS51257">
    <property type="entry name" value="PROKAR_LIPOPROTEIN"/>
    <property type="match status" value="1"/>
</dbReference>
<protein>
    <submittedName>
        <fullName evidence="3">PQQ-dependent sugar dehydrogenase</fullName>
    </submittedName>
</protein>
<dbReference type="EMBL" id="JBHSIU010000040">
    <property type="protein sequence ID" value="MFC5001846.1"/>
    <property type="molecule type" value="Genomic_DNA"/>
</dbReference>
<dbReference type="PANTHER" id="PTHR19328">
    <property type="entry name" value="HEDGEHOG-INTERACTING PROTEIN"/>
    <property type="match status" value="1"/>
</dbReference>
<dbReference type="Proteomes" id="UP001595912">
    <property type="component" value="Unassembled WGS sequence"/>
</dbReference>
<evidence type="ECO:0000313" key="4">
    <source>
        <dbReference type="Proteomes" id="UP001595912"/>
    </source>
</evidence>